<feature type="region of interest" description="Disordered" evidence="1">
    <location>
        <begin position="229"/>
        <end position="255"/>
    </location>
</feature>
<dbReference type="Proteomes" id="UP001143981">
    <property type="component" value="Unassembled WGS sequence"/>
</dbReference>
<protein>
    <submittedName>
        <fullName evidence="2">Uncharacterized protein</fullName>
    </submittedName>
</protein>
<evidence type="ECO:0000313" key="3">
    <source>
        <dbReference type="Proteomes" id="UP001143981"/>
    </source>
</evidence>
<evidence type="ECO:0000256" key="1">
    <source>
        <dbReference type="SAM" id="MobiDB-lite"/>
    </source>
</evidence>
<dbReference type="OrthoDB" id="2162799at2759"/>
<keyword evidence="3" id="KW-1185">Reference proteome</keyword>
<evidence type="ECO:0000313" key="2">
    <source>
        <dbReference type="EMBL" id="KAJ1729976.1"/>
    </source>
</evidence>
<proteinExistence type="predicted"/>
<accession>A0A9W8CWF4</accession>
<dbReference type="AlphaFoldDB" id="A0A9W8CWF4"/>
<sequence length="693" mass="72423">MDNALWQETAGTVLATLEPALLGGTLGAVAGATASAALSSSRKHARRTNSDTVSDIEIPGTPVKRRRESVGSLSAETEAARPSTKCRRITAALSNQFARSLSVRGGGSGGDSGFAACGGGEIDVDAIDMDSPYSSVYASSSSSPSMTSIRPWSSTVGLADRALQGGMGHGAPMEVVATGGPPVDVPAGVFGRRAMKLPVANRSARAHEKTQLGSKRAPENGLFVVQSQSSMDTDLAESQMHHAGDSDGQAGGGADSVDSADGAFALLLQPVLLGAGIGDVHAATHEWALGQAQETGQAPSELIEALNQHIARLKDLVPALLEGMGGAGQIQPLSGDYLREFCRAAIEAAGIGEWLCQRQFHLLAAVFPSLGRSLPQLSGAIRVARISEDMHQLVQWSPGELDMGLGEMGSAYEELVYTKRSLYGDMLAQDGLMWRAMGVPVDGALLMRVRQCLAAITEQCLTRVARTYERRARSASAYSKEDVSAENLLHASHQVLHAAALCAALCGDCFADLAPCVMFIVSECASWAANRLLARSATQSGSGVPSAKGKPSPALLRGKQLESRALRQAQTCESLLKLLAYARAILAPHGTSLDAALKGRCGDPTTAAACRSLATSLVDLSWSLAETLTAFHADGKAANATGAYLLFVDLVVKFGRRVADLGGPKVAQDPAVRPRLRQMQGFARGFGSLRDAI</sequence>
<gene>
    <name evidence="2" type="ORF">LPJ61_003262</name>
</gene>
<reference evidence="2" key="1">
    <citation type="submission" date="2022-07" db="EMBL/GenBank/DDBJ databases">
        <title>Phylogenomic reconstructions and comparative analyses of Kickxellomycotina fungi.</title>
        <authorList>
            <person name="Reynolds N.K."/>
            <person name="Stajich J.E."/>
            <person name="Barry K."/>
            <person name="Grigoriev I.V."/>
            <person name="Crous P."/>
            <person name="Smith M.E."/>
        </authorList>
    </citation>
    <scope>NUCLEOTIDE SEQUENCE</scope>
    <source>
        <strain evidence="2">BCRC 34381</strain>
    </source>
</reference>
<comment type="caution">
    <text evidence="2">The sequence shown here is derived from an EMBL/GenBank/DDBJ whole genome shotgun (WGS) entry which is preliminary data.</text>
</comment>
<dbReference type="EMBL" id="JANBOI010000523">
    <property type="protein sequence ID" value="KAJ1729976.1"/>
    <property type="molecule type" value="Genomic_DNA"/>
</dbReference>
<organism evidence="2 3">
    <name type="scientific">Coemansia biformis</name>
    <dbReference type="NCBI Taxonomy" id="1286918"/>
    <lineage>
        <taxon>Eukaryota</taxon>
        <taxon>Fungi</taxon>
        <taxon>Fungi incertae sedis</taxon>
        <taxon>Zoopagomycota</taxon>
        <taxon>Kickxellomycotina</taxon>
        <taxon>Kickxellomycetes</taxon>
        <taxon>Kickxellales</taxon>
        <taxon>Kickxellaceae</taxon>
        <taxon>Coemansia</taxon>
    </lineage>
</organism>
<feature type="region of interest" description="Disordered" evidence="1">
    <location>
        <begin position="37"/>
        <end position="81"/>
    </location>
</feature>
<name>A0A9W8CWF4_9FUNG</name>